<dbReference type="InterPro" id="IPR032854">
    <property type="entry name" value="ALKBH3"/>
</dbReference>
<evidence type="ECO:0000313" key="3">
    <source>
        <dbReference type="Proteomes" id="UP001589645"/>
    </source>
</evidence>
<dbReference type="Proteomes" id="UP001589645">
    <property type="component" value="Unassembled WGS sequence"/>
</dbReference>
<dbReference type="InterPro" id="IPR037151">
    <property type="entry name" value="AlkB-like_sf"/>
</dbReference>
<dbReference type="SUPFAM" id="SSF51197">
    <property type="entry name" value="Clavaminate synthase-like"/>
    <property type="match status" value="1"/>
</dbReference>
<keyword evidence="2" id="KW-0560">Oxidoreductase</keyword>
<evidence type="ECO:0000313" key="2">
    <source>
        <dbReference type="EMBL" id="MFB9135796.1"/>
    </source>
</evidence>
<reference evidence="2 3" key="1">
    <citation type="submission" date="2024-09" db="EMBL/GenBank/DDBJ databases">
        <authorList>
            <person name="Sun Q."/>
            <person name="Mori K."/>
        </authorList>
    </citation>
    <scope>NUCLEOTIDE SEQUENCE [LARGE SCALE GENOMIC DNA]</scope>
    <source>
        <strain evidence="2 3">CECT 8064</strain>
    </source>
</reference>
<dbReference type="EMBL" id="JBHMEP010000002">
    <property type="protein sequence ID" value="MFB9135796.1"/>
    <property type="molecule type" value="Genomic_DNA"/>
</dbReference>
<keyword evidence="3" id="KW-1185">Reference proteome</keyword>
<gene>
    <name evidence="2" type="ORF">ACFFUV_12560</name>
</gene>
<organism evidence="2 3">
    <name type="scientific">Vibrio olivae</name>
    <dbReference type="NCBI Taxonomy" id="1243002"/>
    <lineage>
        <taxon>Bacteria</taxon>
        <taxon>Pseudomonadati</taxon>
        <taxon>Pseudomonadota</taxon>
        <taxon>Gammaproteobacteria</taxon>
        <taxon>Vibrionales</taxon>
        <taxon>Vibrionaceae</taxon>
        <taxon>Vibrio</taxon>
    </lineage>
</organism>
<name>A0ABV5HNH4_9VIBR</name>
<proteinExistence type="predicted"/>
<comment type="caution">
    <text evidence="2">The sequence shown here is derived from an EMBL/GenBank/DDBJ whole genome shotgun (WGS) entry which is preliminary data.</text>
</comment>
<sequence length="201" mass="23559">MLFEQQGEWLDIDDGKLYWHPHFLDANEADDLFQTCYQQLAWRQESITLFGNSVLQPRLQAWYGDACYQYSGLMMQPLPWPDFLLTLKQRCEAIADTSFNSVLANLYRNGQDSMGYHQDNEPELGHQPIIASVSVGEQRRFTLKHLTTKQTYNLELTHGSLLIMAGNLQHYWKHALPKTQRFNQPRINLTYRNILTSKHLR</sequence>
<dbReference type="InterPro" id="IPR005123">
    <property type="entry name" value="Oxoglu/Fe-dep_dioxygenase_dom"/>
</dbReference>
<protein>
    <submittedName>
        <fullName evidence="2">Alpha-ketoglutarate-dependent dioxygenase AlkB</fullName>
    </submittedName>
</protein>
<dbReference type="PANTHER" id="PTHR31212:SF4">
    <property type="entry name" value="ALPHA-KETOGLUTARATE-DEPENDENT DIOXYGENASE ALKB HOMOLOG 3"/>
    <property type="match status" value="1"/>
</dbReference>
<dbReference type="PROSITE" id="PS51471">
    <property type="entry name" value="FE2OG_OXY"/>
    <property type="match status" value="1"/>
</dbReference>
<accession>A0ABV5HNH4</accession>
<dbReference type="RefSeq" id="WP_390193151.1">
    <property type="nucleotide sequence ID" value="NZ_JBHMEP010000002.1"/>
</dbReference>
<dbReference type="GO" id="GO:0051213">
    <property type="term" value="F:dioxygenase activity"/>
    <property type="evidence" value="ECO:0007669"/>
    <property type="project" value="UniProtKB-KW"/>
</dbReference>
<dbReference type="Pfam" id="PF13532">
    <property type="entry name" value="2OG-FeII_Oxy_2"/>
    <property type="match status" value="1"/>
</dbReference>
<keyword evidence="2" id="KW-0223">Dioxygenase</keyword>
<feature type="domain" description="Fe2OG dioxygenase" evidence="1">
    <location>
        <begin position="98"/>
        <end position="195"/>
    </location>
</feature>
<dbReference type="PANTHER" id="PTHR31212">
    <property type="entry name" value="ALPHA-KETOGLUTARATE-DEPENDENT DIOXYGENASE ALKB HOMOLOG 3"/>
    <property type="match status" value="1"/>
</dbReference>
<dbReference type="Gene3D" id="2.60.120.590">
    <property type="entry name" value="Alpha-ketoglutarate-dependent dioxygenase AlkB-like"/>
    <property type="match status" value="1"/>
</dbReference>
<dbReference type="InterPro" id="IPR027450">
    <property type="entry name" value="AlkB-like"/>
</dbReference>
<evidence type="ECO:0000259" key="1">
    <source>
        <dbReference type="PROSITE" id="PS51471"/>
    </source>
</evidence>